<protein>
    <recommendedName>
        <fullName evidence="2">DUF6533 domain-containing protein</fullName>
    </recommendedName>
</protein>
<evidence type="ECO:0000313" key="4">
    <source>
        <dbReference type="Proteomes" id="UP001150266"/>
    </source>
</evidence>
<keyword evidence="1" id="KW-1133">Transmembrane helix</keyword>
<dbReference type="Proteomes" id="UP001150266">
    <property type="component" value="Unassembled WGS sequence"/>
</dbReference>
<evidence type="ECO:0000313" key="3">
    <source>
        <dbReference type="EMBL" id="KAJ4470254.1"/>
    </source>
</evidence>
<feature type="transmembrane region" description="Helical" evidence="1">
    <location>
        <begin position="116"/>
        <end position="134"/>
    </location>
</feature>
<feature type="transmembrane region" description="Helical" evidence="1">
    <location>
        <begin position="176"/>
        <end position="199"/>
    </location>
</feature>
<name>A0A9W9DH49_9AGAR</name>
<dbReference type="InterPro" id="IPR045340">
    <property type="entry name" value="DUF6533"/>
</dbReference>
<sequence>MDDAVLQLDNIWVFGSYTVVAAFAFWIADFIDTLPIEIKTVWKRKQTGTSVLFLVNRYMFLVAFTLFLVKLLPVKGTDKDCHDLGVASDILGPLALVITNFLFALRVYAIYNKNMTILLTCMAFIIARFLLDILGDVVLRETISATGSQFENFSMCVFVNNDDVAANLTNTLKVQTAVPCMALAFDLLIFTLTVAKTFHTALSMRRMGQSSVTQVIIRDGTLYFLVMLVVAAIMTILTVVAADYNPITPFFNMLPNLLISRLMLNLRTLDSDNASASYQTQGRTVFSSLNFASNRMLGNIGAPLDGGSLDGEELMEEEVEETSPTG</sequence>
<accession>A0A9W9DH49</accession>
<dbReference type="OrthoDB" id="3060195at2759"/>
<reference evidence="3" key="1">
    <citation type="submission" date="2022-08" db="EMBL/GenBank/DDBJ databases">
        <title>A Global Phylogenomic Analysis of the Shiitake Genus Lentinula.</title>
        <authorList>
            <consortium name="DOE Joint Genome Institute"/>
            <person name="Sierra-Patev S."/>
            <person name="Min B."/>
            <person name="Naranjo-Ortiz M."/>
            <person name="Looney B."/>
            <person name="Konkel Z."/>
            <person name="Slot J.C."/>
            <person name="Sakamoto Y."/>
            <person name="Steenwyk J.L."/>
            <person name="Rokas A."/>
            <person name="Carro J."/>
            <person name="Camarero S."/>
            <person name="Ferreira P."/>
            <person name="Molpeceres G."/>
            <person name="Ruiz-Duenas F.J."/>
            <person name="Serrano A."/>
            <person name="Henrissat B."/>
            <person name="Drula E."/>
            <person name="Hughes K.W."/>
            <person name="Mata J.L."/>
            <person name="Ishikawa N.K."/>
            <person name="Vargas-Isla R."/>
            <person name="Ushijima S."/>
            <person name="Smith C.A."/>
            <person name="Ahrendt S."/>
            <person name="Andreopoulos W."/>
            <person name="He G."/>
            <person name="Labutti K."/>
            <person name="Lipzen A."/>
            <person name="Ng V."/>
            <person name="Riley R."/>
            <person name="Sandor L."/>
            <person name="Barry K."/>
            <person name="Martinez A.T."/>
            <person name="Xiao Y."/>
            <person name="Gibbons J.G."/>
            <person name="Terashima K."/>
            <person name="Grigoriev I.V."/>
            <person name="Hibbett D.S."/>
        </authorList>
    </citation>
    <scope>NUCLEOTIDE SEQUENCE</scope>
    <source>
        <strain evidence="3">JLM2183</strain>
    </source>
</reference>
<feature type="domain" description="DUF6533" evidence="2">
    <location>
        <begin position="17"/>
        <end position="61"/>
    </location>
</feature>
<evidence type="ECO:0000256" key="1">
    <source>
        <dbReference type="SAM" id="Phobius"/>
    </source>
</evidence>
<dbReference type="Pfam" id="PF20151">
    <property type="entry name" value="DUF6533"/>
    <property type="match status" value="1"/>
</dbReference>
<feature type="transmembrane region" description="Helical" evidence="1">
    <location>
        <begin position="51"/>
        <end position="70"/>
    </location>
</feature>
<feature type="transmembrane region" description="Helical" evidence="1">
    <location>
        <begin position="220"/>
        <end position="241"/>
    </location>
</feature>
<keyword evidence="1" id="KW-0472">Membrane</keyword>
<keyword evidence="4" id="KW-1185">Reference proteome</keyword>
<proteinExistence type="predicted"/>
<keyword evidence="1" id="KW-0812">Transmembrane</keyword>
<feature type="transmembrane region" description="Helical" evidence="1">
    <location>
        <begin position="12"/>
        <end position="31"/>
    </location>
</feature>
<gene>
    <name evidence="3" type="ORF">J3R30DRAFT_3686616</name>
</gene>
<evidence type="ECO:0000259" key="2">
    <source>
        <dbReference type="Pfam" id="PF20151"/>
    </source>
</evidence>
<feature type="transmembrane region" description="Helical" evidence="1">
    <location>
        <begin position="90"/>
        <end position="109"/>
    </location>
</feature>
<dbReference type="EMBL" id="JAOTPV010000027">
    <property type="protein sequence ID" value="KAJ4470254.1"/>
    <property type="molecule type" value="Genomic_DNA"/>
</dbReference>
<organism evidence="3 4">
    <name type="scientific">Lentinula aciculospora</name>
    <dbReference type="NCBI Taxonomy" id="153920"/>
    <lineage>
        <taxon>Eukaryota</taxon>
        <taxon>Fungi</taxon>
        <taxon>Dikarya</taxon>
        <taxon>Basidiomycota</taxon>
        <taxon>Agaricomycotina</taxon>
        <taxon>Agaricomycetes</taxon>
        <taxon>Agaricomycetidae</taxon>
        <taxon>Agaricales</taxon>
        <taxon>Marasmiineae</taxon>
        <taxon>Omphalotaceae</taxon>
        <taxon>Lentinula</taxon>
    </lineage>
</organism>
<comment type="caution">
    <text evidence="3">The sequence shown here is derived from an EMBL/GenBank/DDBJ whole genome shotgun (WGS) entry which is preliminary data.</text>
</comment>
<dbReference type="AlphaFoldDB" id="A0A9W9DH49"/>